<feature type="region of interest" description="Disordered" evidence="1">
    <location>
        <begin position="167"/>
        <end position="203"/>
    </location>
</feature>
<dbReference type="InterPro" id="IPR019236">
    <property type="entry name" value="APP1_cat"/>
</dbReference>
<feature type="region of interest" description="Disordered" evidence="1">
    <location>
        <begin position="72"/>
        <end position="113"/>
    </location>
</feature>
<feature type="compositionally biased region" description="Basic and acidic residues" evidence="1">
    <location>
        <begin position="863"/>
        <end position="874"/>
    </location>
</feature>
<feature type="region of interest" description="Disordered" evidence="1">
    <location>
        <begin position="805"/>
        <end position="874"/>
    </location>
</feature>
<dbReference type="PANTHER" id="PTHR28208:SF3">
    <property type="entry name" value="PHOSPHATIDATE PHOSPHATASE APP1"/>
    <property type="match status" value="1"/>
</dbReference>
<feature type="region of interest" description="Disordered" evidence="1">
    <location>
        <begin position="591"/>
        <end position="632"/>
    </location>
</feature>
<comment type="caution">
    <text evidence="3">The sequence shown here is derived from an EMBL/GenBank/DDBJ whole genome shotgun (WGS) entry which is preliminary data.</text>
</comment>
<dbReference type="AlphaFoldDB" id="A0A8H6M4U6"/>
<evidence type="ECO:0000313" key="4">
    <source>
        <dbReference type="Proteomes" id="UP000521943"/>
    </source>
</evidence>
<feature type="compositionally biased region" description="Low complexity" evidence="1">
    <location>
        <begin position="608"/>
        <end position="618"/>
    </location>
</feature>
<evidence type="ECO:0000313" key="3">
    <source>
        <dbReference type="EMBL" id="KAF6753154.1"/>
    </source>
</evidence>
<reference evidence="3 4" key="1">
    <citation type="submission" date="2020-07" db="EMBL/GenBank/DDBJ databases">
        <title>Comparative genomics of pyrophilous fungi reveals a link between fire events and developmental genes.</title>
        <authorList>
            <consortium name="DOE Joint Genome Institute"/>
            <person name="Steindorff A.S."/>
            <person name="Carver A."/>
            <person name="Calhoun S."/>
            <person name="Stillman K."/>
            <person name="Liu H."/>
            <person name="Lipzen A."/>
            <person name="Pangilinan J."/>
            <person name="Labutti K."/>
            <person name="Bruns T.D."/>
            <person name="Grigoriev I.V."/>
        </authorList>
    </citation>
    <scope>NUCLEOTIDE SEQUENCE [LARGE SCALE GENOMIC DNA]</scope>
    <source>
        <strain evidence="3 4">CBS 144469</strain>
    </source>
</reference>
<proteinExistence type="predicted"/>
<keyword evidence="4" id="KW-1185">Reference proteome</keyword>
<name>A0A8H6M4U6_9AGAR</name>
<dbReference type="Proteomes" id="UP000521943">
    <property type="component" value="Unassembled WGS sequence"/>
</dbReference>
<dbReference type="GO" id="GO:0030479">
    <property type="term" value="C:actin cortical patch"/>
    <property type="evidence" value="ECO:0007669"/>
    <property type="project" value="TreeGrafter"/>
</dbReference>
<dbReference type="InterPro" id="IPR052935">
    <property type="entry name" value="Mg2+_PAP"/>
</dbReference>
<feature type="domain" description="Phosphatidate phosphatase APP1 catalytic" evidence="2">
    <location>
        <begin position="711"/>
        <end position="772"/>
    </location>
</feature>
<sequence>MAISELMADVGILQSCRALKRSRAHAKIQLALVHSLAFELGAKEMNCAPICKNSLKGVCAVQGWGGAERWAQGTRRSLTDRVSDGEGEDEPKVSPGSGNAGPTTITASSSPSNHHIRFFTCPPSERAVHAAVEEALVGVVAGALTDALNLTPQGALDLPSVAQASQPSIAQASTSAQTLPPPSLLPSVSTRPKPRPVPKRSLVERANSIIGELRRFAPLADATAESAQAVPAPLQVQPASTVDVAPPLLPSEDPRPERPQSPSSSGGASDATHRRLPSPASSNYEDTHPPEFSLDIYGPASYVPTSPVPVQLGRHVPGIHGHRSMTICPLVPIPDSYAGTEYMEYLQYTTWWDATTKKWVTLPPGMAPEWGIFVFPENPQEDAGAFQERRTAPYVLLSQGSGPNEPGVTLLGIIYKGAYWPLFRTCSISQSITEHLAKGNSMSSEDATGWTPRWKGYFDRAHRSGHYENRLYGPVNEMLEISFDGETSPPNDFPVLFLEVKDDIYLKTRSKRLEADHQIRERFREMLPTLPSGLPHLWGLSLIGRSVRVYQGSNTTPYVVDPGPEVPIEESAWYIDLLEQEGFDVMKTITSQQPQTAPSKPASLIDWSATTPPRSKSPSAKKSKNTPSVAELLRPQPLYATAGGAGDSQPYAQYRSLRQQTQGKDRPTTKCQVQIPITHCPIRVISDIDDTVKDSGVLNSARAVFYNACSRSLFNGSFSAPTARKRAGVEDILKAFPDLCFFLIGDSSEQDMELYAELAQKYPDNVLAIFIRGVTTQEGVTNPLDDPTGWNALVIQSALLELNGTLPPNSSSGNVSPSSRRSSVANRLVGAGKKSSSSLPSFLSLGTGGGAGASDEMAGGSPHPDEWTRAQHRE</sequence>
<evidence type="ECO:0000256" key="1">
    <source>
        <dbReference type="SAM" id="MobiDB-lite"/>
    </source>
</evidence>
<organism evidence="3 4">
    <name type="scientific">Ephemerocybe angulata</name>
    <dbReference type="NCBI Taxonomy" id="980116"/>
    <lineage>
        <taxon>Eukaryota</taxon>
        <taxon>Fungi</taxon>
        <taxon>Dikarya</taxon>
        <taxon>Basidiomycota</taxon>
        <taxon>Agaricomycotina</taxon>
        <taxon>Agaricomycetes</taxon>
        <taxon>Agaricomycetidae</taxon>
        <taxon>Agaricales</taxon>
        <taxon>Agaricineae</taxon>
        <taxon>Psathyrellaceae</taxon>
        <taxon>Ephemerocybe</taxon>
    </lineage>
</organism>
<dbReference type="GO" id="GO:0008195">
    <property type="term" value="F:phosphatidate phosphatase activity"/>
    <property type="evidence" value="ECO:0007669"/>
    <property type="project" value="InterPro"/>
</dbReference>
<feature type="compositionally biased region" description="Polar residues" evidence="1">
    <location>
        <begin position="96"/>
        <end position="113"/>
    </location>
</feature>
<dbReference type="OrthoDB" id="2117591at2759"/>
<protein>
    <recommendedName>
        <fullName evidence="2">Phosphatidate phosphatase APP1 catalytic domain-containing protein</fullName>
    </recommendedName>
</protein>
<feature type="compositionally biased region" description="Low complexity" evidence="1">
    <location>
        <begin position="167"/>
        <end position="178"/>
    </location>
</feature>
<accession>A0A8H6M4U6</accession>
<dbReference type="EMBL" id="JACGCI010000041">
    <property type="protein sequence ID" value="KAF6753154.1"/>
    <property type="molecule type" value="Genomic_DNA"/>
</dbReference>
<evidence type="ECO:0000259" key="2">
    <source>
        <dbReference type="Pfam" id="PF09949"/>
    </source>
</evidence>
<gene>
    <name evidence="3" type="ORF">DFP72DRAFT_849510</name>
</gene>
<feature type="region of interest" description="Disordered" evidence="1">
    <location>
        <begin position="244"/>
        <end position="290"/>
    </location>
</feature>
<dbReference type="Pfam" id="PF09949">
    <property type="entry name" value="APP1_cat"/>
    <property type="match status" value="1"/>
</dbReference>
<feature type="compositionally biased region" description="Low complexity" evidence="1">
    <location>
        <begin position="807"/>
        <end position="845"/>
    </location>
</feature>
<dbReference type="PANTHER" id="PTHR28208">
    <property type="entry name" value="PHOSPHATIDATE PHOSPHATASE APP1"/>
    <property type="match status" value="1"/>
</dbReference>